<dbReference type="Pfam" id="PF08264">
    <property type="entry name" value="Anticodon_1"/>
    <property type="match status" value="1"/>
</dbReference>
<dbReference type="InterPro" id="IPR023457">
    <property type="entry name" value="Met-tRNA_synth_2"/>
</dbReference>
<dbReference type="FunFam" id="2.170.220.10:FF:000003">
    <property type="entry name" value="Methionine--tRNA ligase"/>
    <property type="match status" value="1"/>
</dbReference>
<dbReference type="AlphaFoldDB" id="A0A1G2H7B7"/>
<dbReference type="GO" id="GO:0006431">
    <property type="term" value="P:methionyl-tRNA aminoacylation"/>
    <property type="evidence" value="ECO:0007669"/>
    <property type="project" value="InterPro"/>
</dbReference>
<evidence type="ECO:0000313" key="11">
    <source>
        <dbReference type="Proteomes" id="UP000177932"/>
    </source>
</evidence>
<dbReference type="GO" id="GO:0005524">
    <property type="term" value="F:ATP binding"/>
    <property type="evidence" value="ECO:0007669"/>
    <property type="project" value="UniProtKB-KW"/>
</dbReference>
<dbReference type="InterPro" id="IPR014729">
    <property type="entry name" value="Rossmann-like_a/b/a_fold"/>
</dbReference>
<organism evidence="10 11">
    <name type="scientific">Candidatus Spechtbacteria bacterium RIFCSPHIGHO2_01_FULL_43_30</name>
    <dbReference type="NCBI Taxonomy" id="1802158"/>
    <lineage>
        <taxon>Bacteria</taxon>
        <taxon>Candidatus Spechtiibacteriota</taxon>
    </lineage>
</organism>
<evidence type="ECO:0000256" key="2">
    <source>
        <dbReference type="ARBA" id="ARBA00022598"/>
    </source>
</evidence>
<proteinExistence type="inferred from homology"/>
<evidence type="ECO:0000259" key="9">
    <source>
        <dbReference type="Pfam" id="PF09334"/>
    </source>
</evidence>
<dbReference type="Gene3D" id="3.40.50.620">
    <property type="entry name" value="HUPs"/>
    <property type="match status" value="1"/>
</dbReference>
<dbReference type="PANTHER" id="PTHR43326:SF1">
    <property type="entry name" value="METHIONINE--TRNA LIGASE, MITOCHONDRIAL"/>
    <property type="match status" value="1"/>
</dbReference>
<reference evidence="10 11" key="1">
    <citation type="journal article" date="2016" name="Nat. Commun.">
        <title>Thousands of microbial genomes shed light on interconnected biogeochemical processes in an aquifer system.</title>
        <authorList>
            <person name="Anantharaman K."/>
            <person name="Brown C.T."/>
            <person name="Hug L.A."/>
            <person name="Sharon I."/>
            <person name="Castelle C.J."/>
            <person name="Probst A.J."/>
            <person name="Thomas B.C."/>
            <person name="Singh A."/>
            <person name="Wilkins M.J."/>
            <person name="Karaoz U."/>
            <person name="Brodie E.L."/>
            <person name="Williams K.H."/>
            <person name="Hubbard S.S."/>
            <person name="Banfield J.F."/>
        </authorList>
    </citation>
    <scope>NUCLEOTIDE SEQUENCE [LARGE SCALE GENOMIC DNA]</scope>
</reference>
<dbReference type="EC" id="6.1.1.10" evidence="1"/>
<protein>
    <recommendedName>
        <fullName evidence="1">methionine--tRNA ligase</fullName>
        <ecNumber evidence="1">6.1.1.10</ecNumber>
    </recommendedName>
</protein>
<dbReference type="Proteomes" id="UP000177932">
    <property type="component" value="Unassembled WGS sequence"/>
</dbReference>
<gene>
    <name evidence="10" type="ORF">A2827_02920</name>
</gene>
<dbReference type="InterPro" id="IPR033911">
    <property type="entry name" value="MetRS_core"/>
</dbReference>
<evidence type="ECO:0000313" key="10">
    <source>
        <dbReference type="EMBL" id="OGZ58151.1"/>
    </source>
</evidence>
<evidence type="ECO:0000256" key="5">
    <source>
        <dbReference type="ARBA" id="ARBA00022917"/>
    </source>
</evidence>
<dbReference type="SUPFAM" id="SSF47323">
    <property type="entry name" value="Anticodon-binding domain of a subclass of class I aminoacyl-tRNA synthetases"/>
    <property type="match status" value="1"/>
</dbReference>
<evidence type="ECO:0000256" key="7">
    <source>
        <dbReference type="RuleBase" id="RU363039"/>
    </source>
</evidence>
<dbReference type="InterPro" id="IPR013155">
    <property type="entry name" value="M/V/L/I-tRNA-synth_anticd-bd"/>
</dbReference>
<comment type="similarity">
    <text evidence="7">Belongs to the class-I aminoacyl-tRNA synthetase family.</text>
</comment>
<keyword evidence="2 7" id="KW-0436">Ligase</keyword>
<keyword evidence="3 7" id="KW-0547">Nucleotide-binding</keyword>
<dbReference type="PANTHER" id="PTHR43326">
    <property type="entry name" value="METHIONYL-TRNA SYNTHETASE"/>
    <property type="match status" value="1"/>
</dbReference>
<dbReference type="STRING" id="1802158.A2827_02920"/>
<evidence type="ECO:0000256" key="4">
    <source>
        <dbReference type="ARBA" id="ARBA00022840"/>
    </source>
</evidence>
<keyword evidence="6 7" id="KW-0030">Aminoacyl-tRNA synthetase</keyword>
<feature type="domain" description="Methionyl/Valyl/Leucyl/Isoleucyl-tRNA synthetase anticodon-binding" evidence="8">
    <location>
        <begin position="397"/>
        <end position="486"/>
    </location>
</feature>
<dbReference type="PRINTS" id="PR01041">
    <property type="entry name" value="TRNASYNTHMET"/>
</dbReference>
<dbReference type="Pfam" id="PF09334">
    <property type="entry name" value="tRNA-synt_1g"/>
    <property type="match status" value="1"/>
</dbReference>
<dbReference type="GO" id="GO:0004825">
    <property type="term" value="F:methionine-tRNA ligase activity"/>
    <property type="evidence" value="ECO:0007669"/>
    <property type="project" value="UniProtKB-EC"/>
</dbReference>
<feature type="domain" description="Methionyl/Leucyl tRNA synthetase" evidence="9">
    <location>
        <begin position="137"/>
        <end position="374"/>
    </location>
</feature>
<dbReference type="EMBL" id="MHOD01000014">
    <property type="protein sequence ID" value="OGZ58151.1"/>
    <property type="molecule type" value="Genomic_DNA"/>
</dbReference>
<dbReference type="Gene3D" id="1.10.730.10">
    <property type="entry name" value="Isoleucyl-tRNA Synthetase, Domain 1"/>
    <property type="match status" value="1"/>
</dbReference>
<comment type="caution">
    <text evidence="10">The sequence shown here is derived from an EMBL/GenBank/DDBJ whole genome shotgun (WGS) entry which is preliminary data.</text>
</comment>
<keyword evidence="4 7" id="KW-0067">ATP-binding</keyword>
<name>A0A1G2H7B7_9BACT</name>
<keyword evidence="5 7" id="KW-0648">Protein biosynthesis</keyword>
<dbReference type="CDD" id="cd07957">
    <property type="entry name" value="Anticodon_Ia_Met"/>
    <property type="match status" value="1"/>
</dbReference>
<evidence type="ECO:0000259" key="8">
    <source>
        <dbReference type="Pfam" id="PF08264"/>
    </source>
</evidence>
<evidence type="ECO:0000256" key="1">
    <source>
        <dbReference type="ARBA" id="ARBA00012838"/>
    </source>
</evidence>
<dbReference type="InterPro" id="IPR009080">
    <property type="entry name" value="tRNAsynth_Ia_anticodon-bd"/>
</dbReference>
<dbReference type="Gene3D" id="2.170.220.10">
    <property type="match status" value="1"/>
</dbReference>
<evidence type="ECO:0000256" key="6">
    <source>
        <dbReference type="ARBA" id="ARBA00023146"/>
    </source>
</evidence>
<dbReference type="CDD" id="cd00814">
    <property type="entry name" value="MetRS_core"/>
    <property type="match status" value="1"/>
</dbReference>
<dbReference type="InterPro" id="IPR041872">
    <property type="entry name" value="Anticodon_Met"/>
</dbReference>
<accession>A0A1G2H7B7</accession>
<sequence length="505" mass="57180">MSNKFYITTAIDYVNGNPHIGHAFEKIFADVLARYHRDTGDNVFFLTGTDEHGVKNVKSAEAAGIPVREFTKKNSDKFKELAKTLNISNDFFIRTTDKEIHWPAVEKMWRVLDKAGDIYKKKYQGLYCVGHEAFVTRKDLTDGKCALHKKAPDMVEEENYFFRLSKYTPKIKEAVTSKKLRIVPDSSLNELMNLLEDGLEDVSFSRPSKDLKWGVPVPGDPSQTIYVWCDALVNYISAIGYGSEDSGSKTSNFNKFWPADLQVIGKDILRFHAAIWPGMLMSAGLALPKVLFAHGFISVGGEKISKSVGNVIDPFELIEKYARLGPSELIADAMRYYLLREIPSTRDGDFTIERFEERYNADLASGLGNFVSRVVTVGAKCISGEFDGAESEDVKRQIKKVWAEYREFVESFRFDEALQAVWGLISYGDKFVDSEKIWELAKSDPKRFQSDIFELCVILANVAKMLGPFLPRTSEKIFDQLGAKPSGDNWKFQLKKGEAMFPRIK</sequence>
<evidence type="ECO:0000256" key="3">
    <source>
        <dbReference type="ARBA" id="ARBA00022741"/>
    </source>
</evidence>
<dbReference type="InterPro" id="IPR015413">
    <property type="entry name" value="Methionyl/Leucyl_tRNA_Synth"/>
</dbReference>
<dbReference type="SUPFAM" id="SSF52374">
    <property type="entry name" value="Nucleotidylyl transferase"/>
    <property type="match status" value="1"/>
</dbReference>